<evidence type="ECO:0000259" key="17">
    <source>
        <dbReference type="Pfam" id="PF02932"/>
    </source>
</evidence>
<evidence type="ECO:0000256" key="13">
    <source>
        <dbReference type="ARBA" id="ARBA00023303"/>
    </source>
</evidence>
<feature type="domain" description="Neurotransmitter-gated ion-channel transmembrane" evidence="17">
    <location>
        <begin position="277"/>
        <end position="528"/>
    </location>
</feature>
<evidence type="ECO:0000256" key="3">
    <source>
        <dbReference type="ARBA" id="ARBA00022475"/>
    </source>
</evidence>
<protein>
    <submittedName>
        <fullName evidence="18">Uncharacterized protein</fullName>
    </submittedName>
</protein>
<evidence type="ECO:0000256" key="6">
    <source>
        <dbReference type="ARBA" id="ARBA00023018"/>
    </source>
</evidence>
<evidence type="ECO:0000256" key="10">
    <source>
        <dbReference type="ARBA" id="ARBA00023170"/>
    </source>
</evidence>
<dbReference type="Proteomes" id="UP000007110">
    <property type="component" value="Unassembled WGS sequence"/>
</dbReference>
<dbReference type="GO" id="GO:0034220">
    <property type="term" value="P:monoatomic ion transmembrane transport"/>
    <property type="evidence" value="ECO:0000318"/>
    <property type="project" value="GO_Central"/>
</dbReference>
<sequence length="565" mass="65307">MSVSRTHNVSFENTQTSCQTAPETDMYVRRLARPASEAVANNRVIIIYLWVSLIVTDILASDFEAKLHDTLFKDYYILPLPVVNTTDILNVSFGLSISQIIDLDERNQVLTSKVWVKQQWRDYRLQWEPEEYGGITKIKVPNECLWIPDILLYNNADGAFDIQSASWAGIDYTGLVTWWPPAVYKSSCQINVAYYPFDEQHCLLKFGSWTYDGVVMDLRPISQNAEIRDYWDNGEWQIIETPGERHEVTYPCCAETYVDITYTITLRRKPLYYFAYILVPCGLISFNTVLVFYLPPDISEKMALCMSVLLSMTVFLLLITAQIPANANHFPLIVKYLLFTMLIVSSSIILTVFVLNVRFRSPETHTMPRWVRRLFIDIIPGFLGMSRPVEYSKRFRHVGINLTRDAMANGALDSSRLVMESKGNSYSVRMRREVDVQMDHDDSEEEVPGTSNYRRGQYLPLMTSAEKEENEAMVIHKAVEEIMYLTWKCASDEDSNREKEDWKFVAMVIDRIFLIIYICGICVGNIVIIFQAPLATVFFRELFCCYEDWAMNGLPLNYTRPTVIE</sequence>
<dbReference type="InterPro" id="IPR036719">
    <property type="entry name" value="Neuro-gated_channel_TM_sf"/>
</dbReference>
<dbReference type="InterPro" id="IPR002394">
    <property type="entry name" value="Nicotinic_acetylcholine_rcpt"/>
</dbReference>
<dbReference type="NCBIfam" id="TIGR00860">
    <property type="entry name" value="LIC"/>
    <property type="match status" value="1"/>
</dbReference>
<organism evidence="18 19">
    <name type="scientific">Strongylocentrotus purpuratus</name>
    <name type="common">Purple sea urchin</name>
    <dbReference type="NCBI Taxonomy" id="7668"/>
    <lineage>
        <taxon>Eukaryota</taxon>
        <taxon>Metazoa</taxon>
        <taxon>Echinodermata</taxon>
        <taxon>Eleutherozoa</taxon>
        <taxon>Echinozoa</taxon>
        <taxon>Echinoidea</taxon>
        <taxon>Euechinoidea</taxon>
        <taxon>Echinacea</taxon>
        <taxon>Camarodonta</taxon>
        <taxon>Echinidea</taxon>
        <taxon>Strongylocentrotidae</taxon>
        <taxon>Strongylocentrotus</taxon>
    </lineage>
</organism>
<keyword evidence="9" id="KW-1015">Disulfide bond</keyword>
<dbReference type="PROSITE" id="PS00236">
    <property type="entry name" value="NEUROTR_ION_CHANNEL"/>
    <property type="match status" value="1"/>
</dbReference>
<dbReference type="EnsemblMetazoa" id="XM_030990995">
    <property type="protein sequence ID" value="XP_030846855"/>
    <property type="gene ID" value="LOC581154"/>
</dbReference>
<dbReference type="InParanoid" id="A0A7M7P6G2"/>
<dbReference type="CDD" id="cd19064">
    <property type="entry name" value="LGIC_TM_nAChR"/>
    <property type="match status" value="1"/>
</dbReference>
<dbReference type="InterPro" id="IPR006202">
    <property type="entry name" value="Neur_chan_lig-bd"/>
</dbReference>
<reference evidence="19" key="1">
    <citation type="submission" date="2015-02" db="EMBL/GenBank/DDBJ databases">
        <title>Genome sequencing for Strongylocentrotus purpuratus.</title>
        <authorList>
            <person name="Murali S."/>
            <person name="Liu Y."/>
            <person name="Vee V."/>
            <person name="English A."/>
            <person name="Wang M."/>
            <person name="Skinner E."/>
            <person name="Han Y."/>
            <person name="Muzny D.M."/>
            <person name="Worley K.C."/>
            <person name="Gibbs R.A."/>
        </authorList>
    </citation>
    <scope>NUCLEOTIDE SEQUENCE</scope>
</reference>
<dbReference type="PRINTS" id="PR00254">
    <property type="entry name" value="NICOTINICR"/>
</dbReference>
<keyword evidence="2 15" id="KW-0813">Transport</keyword>
<dbReference type="SUPFAM" id="SSF63712">
    <property type="entry name" value="Nicotinic receptor ligand binding domain-like"/>
    <property type="match status" value="1"/>
</dbReference>
<keyword evidence="3" id="KW-1003">Cell membrane</keyword>
<dbReference type="GO" id="GO:0045202">
    <property type="term" value="C:synapse"/>
    <property type="evidence" value="ECO:0000318"/>
    <property type="project" value="GO_Central"/>
</dbReference>
<keyword evidence="7 15" id="KW-0406">Ion transport</keyword>
<evidence type="ECO:0000256" key="15">
    <source>
        <dbReference type="RuleBase" id="RU000687"/>
    </source>
</evidence>
<evidence type="ECO:0000256" key="8">
    <source>
        <dbReference type="ARBA" id="ARBA00023136"/>
    </source>
</evidence>
<reference evidence="18" key="2">
    <citation type="submission" date="2021-01" db="UniProtKB">
        <authorList>
            <consortium name="EnsemblMetazoa"/>
        </authorList>
    </citation>
    <scope>IDENTIFICATION</scope>
</reference>
<dbReference type="GO" id="GO:0042391">
    <property type="term" value="P:regulation of membrane potential"/>
    <property type="evidence" value="ECO:0000318"/>
    <property type="project" value="GO_Central"/>
</dbReference>
<dbReference type="GO" id="GO:1904315">
    <property type="term" value="F:transmitter-gated monoatomic ion channel activity involved in regulation of postsynaptic membrane potential"/>
    <property type="evidence" value="ECO:0000318"/>
    <property type="project" value="GO_Central"/>
</dbReference>
<dbReference type="OMA" id="AIEEIMY"/>
<feature type="domain" description="Neurotransmitter-gated ion-channel ligand-binding" evidence="16">
    <location>
        <begin position="65"/>
        <end position="270"/>
    </location>
</feature>
<keyword evidence="11" id="KW-0325">Glycoprotein</keyword>
<feature type="transmembrane region" description="Helical" evidence="15">
    <location>
        <begin position="512"/>
        <end position="532"/>
    </location>
</feature>
<evidence type="ECO:0000256" key="4">
    <source>
        <dbReference type="ARBA" id="ARBA00022692"/>
    </source>
</evidence>
<evidence type="ECO:0000256" key="9">
    <source>
        <dbReference type="ARBA" id="ARBA00023157"/>
    </source>
</evidence>
<dbReference type="SUPFAM" id="SSF90112">
    <property type="entry name" value="Neurotransmitter-gated ion-channel transmembrane pore"/>
    <property type="match status" value="1"/>
</dbReference>
<dbReference type="Gene3D" id="1.20.58.390">
    <property type="entry name" value="Neurotransmitter-gated ion-channel transmembrane domain"/>
    <property type="match status" value="2"/>
</dbReference>
<dbReference type="Pfam" id="PF02931">
    <property type="entry name" value="Neur_chan_LBD"/>
    <property type="match status" value="1"/>
</dbReference>
<evidence type="ECO:0000256" key="11">
    <source>
        <dbReference type="ARBA" id="ARBA00023180"/>
    </source>
</evidence>
<dbReference type="GO" id="GO:0043005">
    <property type="term" value="C:neuron projection"/>
    <property type="evidence" value="ECO:0000318"/>
    <property type="project" value="GO_Central"/>
</dbReference>
<evidence type="ECO:0000256" key="5">
    <source>
        <dbReference type="ARBA" id="ARBA00022989"/>
    </source>
</evidence>
<evidence type="ECO:0000259" key="16">
    <source>
        <dbReference type="Pfam" id="PF02931"/>
    </source>
</evidence>
<feature type="transmembrane region" description="Helical" evidence="15">
    <location>
        <begin position="336"/>
        <end position="359"/>
    </location>
</feature>
<dbReference type="GeneID" id="581154"/>
<dbReference type="FunFam" id="1.20.58.390:FF:000078">
    <property type="entry name" value="AcetylCholine Receptor"/>
    <property type="match status" value="1"/>
</dbReference>
<accession>A0A7M7P6G2</accession>
<dbReference type="RefSeq" id="XP_030846855.1">
    <property type="nucleotide sequence ID" value="XM_030990995.1"/>
</dbReference>
<dbReference type="InterPro" id="IPR006029">
    <property type="entry name" value="Neurotrans-gated_channel_TM"/>
</dbReference>
<dbReference type="Pfam" id="PF02932">
    <property type="entry name" value="Neur_chan_memb"/>
    <property type="match status" value="1"/>
</dbReference>
<evidence type="ECO:0000313" key="18">
    <source>
        <dbReference type="EnsemblMetazoa" id="XP_030846855"/>
    </source>
</evidence>
<keyword evidence="8 15" id="KW-0472">Membrane</keyword>
<evidence type="ECO:0000313" key="19">
    <source>
        <dbReference type="Proteomes" id="UP000007110"/>
    </source>
</evidence>
<dbReference type="InterPro" id="IPR018000">
    <property type="entry name" value="Neurotransmitter_ion_chnl_CS"/>
</dbReference>
<keyword evidence="13 15" id="KW-0407">Ion channel</keyword>
<dbReference type="GO" id="GO:0007268">
    <property type="term" value="P:chemical synaptic transmission"/>
    <property type="evidence" value="ECO:0000318"/>
    <property type="project" value="GO_Central"/>
</dbReference>
<dbReference type="GO" id="GO:0005892">
    <property type="term" value="C:acetylcholine-gated channel complex"/>
    <property type="evidence" value="ECO:0000318"/>
    <property type="project" value="GO_Central"/>
</dbReference>
<dbReference type="InterPro" id="IPR038050">
    <property type="entry name" value="Neuro_actylchol_rec"/>
</dbReference>
<evidence type="ECO:0000256" key="2">
    <source>
        <dbReference type="ARBA" id="ARBA00022448"/>
    </source>
</evidence>
<dbReference type="GO" id="GO:0045211">
    <property type="term" value="C:postsynaptic membrane"/>
    <property type="evidence" value="ECO:0007669"/>
    <property type="project" value="InterPro"/>
</dbReference>
<dbReference type="InterPro" id="IPR036734">
    <property type="entry name" value="Neur_chan_lig-bd_sf"/>
</dbReference>
<keyword evidence="5 15" id="KW-1133">Transmembrane helix</keyword>
<comment type="subcellular location">
    <subcellularLocation>
        <location evidence="14">Synaptic cell membrane</location>
        <topology evidence="14">Multi-pass membrane protein</topology>
    </subcellularLocation>
</comment>
<feature type="transmembrane region" description="Helical" evidence="15">
    <location>
        <begin position="302"/>
        <end position="324"/>
    </location>
</feature>
<dbReference type="GO" id="GO:0004888">
    <property type="term" value="F:transmembrane signaling receptor activity"/>
    <property type="evidence" value="ECO:0007669"/>
    <property type="project" value="InterPro"/>
</dbReference>
<evidence type="ECO:0000256" key="7">
    <source>
        <dbReference type="ARBA" id="ARBA00023065"/>
    </source>
</evidence>
<dbReference type="PANTHER" id="PTHR18945">
    <property type="entry name" value="NEUROTRANSMITTER GATED ION CHANNEL"/>
    <property type="match status" value="1"/>
</dbReference>
<keyword evidence="6" id="KW-0770">Synapse</keyword>
<dbReference type="InterPro" id="IPR006201">
    <property type="entry name" value="Neur_channel"/>
</dbReference>
<evidence type="ECO:0000256" key="12">
    <source>
        <dbReference type="ARBA" id="ARBA00023286"/>
    </source>
</evidence>
<dbReference type="PRINTS" id="PR00252">
    <property type="entry name" value="NRIONCHANNEL"/>
</dbReference>
<feature type="transmembrane region" description="Helical" evidence="15">
    <location>
        <begin position="271"/>
        <end position="295"/>
    </location>
</feature>
<dbReference type="GO" id="GO:0022848">
    <property type="term" value="F:acetylcholine-gated monoatomic cation-selective channel activity"/>
    <property type="evidence" value="ECO:0007669"/>
    <property type="project" value="InterPro"/>
</dbReference>
<dbReference type="FunFam" id="2.70.170.10:FF:000016">
    <property type="entry name" value="Nicotinic acetylcholine receptor subunit"/>
    <property type="match status" value="1"/>
</dbReference>
<proteinExistence type="inferred from homology"/>
<keyword evidence="10" id="KW-0675">Receptor</keyword>
<name>A0A7M7P6G2_STRPU</name>
<dbReference type="KEGG" id="spu:581154"/>
<keyword evidence="19" id="KW-1185">Reference proteome</keyword>
<dbReference type="AlphaFoldDB" id="A0A7M7P6G2"/>
<dbReference type="GO" id="GO:0005886">
    <property type="term" value="C:plasma membrane"/>
    <property type="evidence" value="ECO:0000318"/>
    <property type="project" value="GO_Central"/>
</dbReference>
<comment type="similarity">
    <text evidence="1">Belongs to the ligand-gated ion channel (TC 1.A.9) family. Acetylcholine receptor (TC 1.A.9.1) subfamily.</text>
</comment>
<keyword evidence="4 15" id="KW-0812">Transmembrane</keyword>
<evidence type="ECO:0000256" key="14">
    <source>
        <dbReference type="ARBA" id="ARBA00034099"/>
    </source>
</evidence>
<dbReference type="OrthoDB" id="5975154at2759"/>
<dbReference type="GO" id="GO:0005231">
    <property type="term" value="F:excitatory extracellular ligand-gated monoatomic ion channel activity"/>
    <property type="evidence" value="ECO:0000318"/>
    <property type="project" value="GO_Central"/>
</dbReference>
<keyword evidence="12" id="KW-1071">Ligand-gated ion channel</keyword>
<dbReference type="CDD" id="cd18997">
    <property type="entry name" value="LGIC_ECD_nAChR"/>
    <property type="match status" value="1"/>
</dbReference>
<evidence type="ECO:0000256" key="1">
    <source>
        <dbReference type="ARBA" id="ARBA00009237"/>
    </source>
</evidence>
<dbReference type="Gene3D" id="2.70.170.10">
    <property type="entry name" value="Neurotransmitter-gated ion-channel ligand-binding domain"/>
    <property type="match status" value="1"/>
</dbReference>